<keyword evidence="3" id="KW-1185">Reference proteome</keyword>
<sequence length="359" mass="41127">MSDDSYRSSRSAEIYRFSTTFNTLPTRIIGAMSEQGPNSAIDGTKSMPCIELAPPILDESSDHSFASYQSFNTLHEWEIKDHTEIRPNVKALIDKHRSFQENLLTNVKVNDSDQKSFANDCQRLSVSDKDCIQMKGDTKQVENVEDEVNNHLFEISSVHQMANNPKPLKVENHIVSNSENIDFKTGMPERFWQNIVSAVRINNTYYQCLKQIADKQKFKNLEDVVVHAKSTLQMAGDESELIGSELIASSKQYLEKFGIVLDSKLNKKLSRARSSSDEDISMSALRLELAENKRRAKIAENSIAQLQKEKKDLLNILTSYDSENINKVSLEKRFEAERQKNNELRELISRYYIQKENAF</sequence>
<name>A0A8R2B5U1_ACYPI</name>
<evidence type="ECO:0000313" key="3">
    <source>
        <dbReference type="Proteomes" id="UP000007819"/>
    </source>
</evidence>
<accession>A0A8R2B5U1</accession>
<dbReference type="AlphaFoldDB" id="A0A8R2B5U1"/>
<dbReference type="OrthoDB" id="6619868at2759"/>
<dbReference type="Proteomes" id="UP000007819">
    <property type="component" value="Chromosome X"/>
</dbReference>
<evidence type="ECO:0000256" key="1">
    <source>
        <dbReference type="SAM" id="Coils"/>
    </source>
</evidence>
<dbReference type="RefSeq" id="XP_008183103.1">
    <property type="nucleotide sequence ID" value="XM_008184881.3"/>
</dbReference>
<protein>
    <submittedName>
        <fullName evidence="2">Uncharacterized protein</fullName>
    </submittedName>
</protein>
<reference evidence="3" key="1">
    <citation type="submission" date="2010-06" db="EMBL/GenBank/DDBJ databases">
        <authorList>
            <person name="Jiang H."/>
            <person name="Abraham K."/>
            <person name="Ali S."/>
            <person name="Alsbrooks S.L."/>
            <person name="Anim B.N."/>
            <person name="Anosike U.S."/>
            <person name="Attaway T."/>
            <person name="Bandaranaike D.P."/>
            <person name="Battles P.K."/>
            <person name="Bell S.N."/>
            <person name="Bell A.V."/>
            <person name="Beltran B."/>
            <person name="Bickham C."/>
            <person name="Bustamante Y."/>
            <person name="Caleb T."/>
            <person name="Canada A."/>
            <person name="Cardenas V."/>
            <person name="Carter K."/>
            <person name="Chacko J."/>
            <person name="Chandrabose M.N."/>
            <person name="Chavez D."/>
            <person name="Chavez A."/>
            <person name="Chen L."/>
            <person name="Chu H.-S."/>
            <person name="Claassen K.J."/>
            <person name="Cockrell R."/>
            <person name="Collins M."/>
            <person name="Cooper J.A."/>
            <person name="Cree A."/>
            <person name="Curry S.M."/>
            <person name="Da Y."/>
            <person name="Dao M.D."/>
            <person name="Das B."/>
            <person name="Davila M.-L."/>
            <person name="Davy-Carroll L."/>
            <person name="Denson S."/>
            <person name="Dinh H."/>
            <person name="Ebong V.E."/>
            <person name="Edwards J.R."/>
            <person name="Egan A."/>
            <person name="El-Daye J."/>
            <person name="Escobedo L."/>
            <person name="Fernandez S."/>
            <person name="Fernando P.R."/>
            <person name="Flagg N."/>
            <person name="Forbes L.D."/>
            <person name="Fowler R.G."/>
            <person name="Fu Q."/>
            <person name="Gabisi R.A."/>
            <person name="Ganer J."/>
            <person name="Garbino Pronczuk A."/>
            <person name="Garcia R.M."/>
            <person name="Garner T."/>
            <person name="Garrett T.E."/>
            <person name="Gonzalez D.A."/>
            <person name="Hamid H."/>
            <person name="Hawkins E.S."/>
            <person name="Hirani K."/>
            <person name="Hogues M.E."/>
            <person name="Hollins B."/>
            <person name="Hsiao C.-H."/>
            <person name="Jabil R."/>
            <person name="James M.L."/>
            <person name="Jhangiani S.N."/>
            <person name="Johnson B."/>
            <person name="Johnson Q."/>
            <person name="Joshi V."/>
            <person name="Kalu J.B."/>
            <person name="Kam C."/>
            <person name="Kashfia A."/>
            <person name="Keebler J."/>
            <person name="Kisamo H."/>
            <person name="Kovar C.L."/>
            <person name="Lago L.A."/>
            <person name="Lai C.-Y."/>
            <person name="Laidlaw J."/>
            <person name="Lara F."/>
            <person name="Le T.-K."/>
            <person name="Lee S.L."/>
            <person name="Legall F.H."/>
            <person name="Lemon S.J."/>
            <person name="Lewis L.R."/>
            <person name="Li B."/>
            <person name="Liu Y."/>
            <person name="Liu Y.-S."/>
            <person name="Lopez J."/>
            <person name="Lozado R.J."/>
            <person name="Lu J."/>
            <person name="Madu R.C."/>
            <person name="Maheshwari M."/>
            <person name="Maheshwari R."/>
            <person name="Malloy K."/>
            <person name="Martinez E."/>
            <person name="Mathew T."/>
            <person name="Mercado I.C."/>
            <person name="Mercado C."/>
            <person name="Meyer B."/>
            <person name="Montgomery K."/>
            <person name="Morgan M.B."/>
            <person name="Munidasa M."/>
            <person name="Nazareth L.V."/>
            <person name="Nelson J."/>
            <person name="Ng B.M."/>
            <person name="Nguyen N.B."/>
            <person name="Nguyen P.Q."/>
            <person name="Nguyen T."/>
            <person name="Obregon M."/>
            <person name="Okwuonu G.O."/>
            <person name="Onwere C.G."/>
            <person name="Orozco G."/>
            <person name="Parra A."/>
            <person name="Patel S."/>
            <person name="Patil S."/>
            <person name="Perez A."/>
            <person name="Perez Y."/>
            <person name="Pham C."/>
            <person name="Primus E.L."/>
            <person name="Pu L.-L."/>
            <person name="Puazo M."/>
            <person name="Qin X."/>
            <person name="Quiroz J.B."/>
            <person name="Reese J."/>
            <person name="Richards S."/>
            <person name="Rives C.M."/>
            <person name="Robberts R."/>
            <person name="Ruiz S.J."/>
            <person name="Ruiz M.J."/>
            <person name="Santibanez J."/>
            <person name="Schneider B.W."/>
            <person name="Sisson I."/>
            <person name="Smith M."/>
            <person name="Sodergren E."/>
            <person name="Song X.-Z."/>
            <person name="Song B.B."/>
            <person name="Summersgill H."/>
            <person name="Thelus R."/>
            <person name="Thornton R.D."/>
            <person name="Trejos Z.Y."/>
            <person name="Usmani K."/>
            <person name="Vattathil S."/>
            <person name="Villasana D."/>
            <person name="Walker D.L."/>
            <person name="Wang S."/>
            <person name="Wang K."/>
            <person name="White C.S."/>
            <person name="Williams A.C."/>
            <person name="Williamson J."/>
            <person name="Wilson K."/>
            <person name="Woghiren I.O."/>
            <person name="Woodworth J.R."/>
            <person name="Worley K.C."/>
            <person name="Wright R.A."/>
            <person name="Wu W."/>
            <person name="Young L."/>
            <person name="Zhang L."/>
            <person name="Zhang J."/>
            <person name="Zhu Y."/>
            <person name="Muzny D.M."/>
            <person name="Weinstock G."/>
            <person name="Gibbs R.A."/>
        </authorList>
    </citation>
    <scope>NUCLEOTIDE SEQUENCE [LARGE SCALE GENOMIC DNA]</scope>
    <source>
        <strain evidence="3">LSR1</strain>
    </source>
</reference>
<keyword evidence="1" id="KW-0175">Coiled coil</keyword>
<feature type="coiled-coil region" evidence="1">
    <location>
        <begin position="282"/>
        <end position="347"/>
    </location>
</feature>
<dbReference type="EnsemblMetazoa" id="XM_008184881.3">
    <property type="protein sequence ID" value="XP_008183103.1"/>
    <property type="gene ID" value="LOC100168914"/>
</dbReference>
<dbReference type="GeneID" id="100168914"/>
<organism evidence="2 3">
    <name type="scientific">Acyrthosiphon pisum</name>
    <name type="common">Pea aphid</name>
    <dbReference type="NCBI Taxonomy" id="7029"/>
    <lineage>
        <taxon>Eukaryota</taxon>
        <taxon>Metazoa</taxon>
        <taxon>Ecdysozoa</taxon>
        <taxon>Arthropoda</taxon>
        <taxon>Hexapoda</taxon>
        <taxon>Insecta</taxon>
        <taxon>Pterygota</taxon>
        <taxon>Neoptera</taxon>
        <taxon>Paraneoptera</taxon>
        <taxon>Hemiptera</taxon>
        <taxon>Sternorrhyncha</taxon>
        <taxon>Aphidomorpha</taxon>
        <taxon>Aphidoidea</taxon>
        <taxon>Aphididae</taxon>
        <taxon>Macrosiphini</taxon>
        <taxon>Acyrthosiphon</taxon>
    </lineage>
</organism>
<evidence type="ECO:0000313" key="2">
    <source>
        <dbReference type="EnsemblMetazoa" id="XP_008183103.1"/>
    </source>
</evidence>
<proteinExistence type="predicted"/>
<reference evidence="2" key="2">
    <citation type="submission" date="2022-06" db="UniProtKB">
        <authorList>
            <consortium name="EnsemblMetazoa"/>
        </authorList>
    </citation>
    <scope>IDENTIFICATION</scope>
</reference>
<dbReference type="KEGG" id="api:100168914"/>